<dbReference type="EMBL" id="QOUW02000007">
    <property type="protein sequence ID" value="RIW17845.1"/>
    <property type="molecule type" value="Genomic_DNA"/>
</dbReference>
<reference evidence="2 3" key="1">
    <citation type="submission" date="2018-08" db="EMBL/GenBank/DDBJ databases">
        <title>Vibrio harveyi strains pathogenic to white snook Centropomus viridis Lockington (1877) and potential probiotic bacteria.</title>
        <authorList>
            <person name="Soto-Rodriguez S."/>
            <person name="Gomez-Gil B."/>
            <person name="Lozano-Olvera R."/>
        </authorList>
    </citation>
    <scope>NUCLEOTIDE SEQUENCE [LARGE SCALE GENOMIC DNA]</scope>
    <source>
        <strain evidence="2 3">CAIM 1508</strain>
    </source>
</reference>
<proteinExistence type="predicted"/>
<dbReference type="AlphaFoldDB" id="A0A8B3DMB0"/>
<dbReference type="Proteomes" id="UP000253437">
    <property type="component" value="Unassembled WGS sequence"/>
</dbReference>
<accession>A0A8B3DMB0</accession>
<protein>
    <submittedName>
        <fullName evidence="2">Uncharacterized protein</fullName>
    </submittedName>
</protein>
<feature type="coiled-coil region" evidence="1">
    <location>
        <begin position="12"/>
        <end position="39"/>
    </location>
</feature>
<evidence type="ECO:0000313" key="2">
    <source>
        <dbReference type="EMBL" id="RIW17845.1"/>
    </source>
</evidence>
<comment type="caution">
    <text evidence="2">The sequence shown here is derived from an EMBL/GenBank/DDBJ whole genome shotgun (WGS) entry which is preliminary data.</text>
</comment>
<sequence length="83" mass="9263">MGQIRFSMNGFRANLVSEMSELRTSLADVLNELSESDREDVIDKFDEVACSVNSLLHVSIEGNDDFKNMEGSAEVDLLGNYDE</sequence>
<keyword evidence="1" id="KW-0175">Coiled coil</keyword>
<gene>
    <name evidence="2" type="ORF">DS957_003485</name>
</gene>
<organism evidence="2 3">
    <name type="scientific">Vibrio harveyi</name>
    <name type="common">Beneckea harveyi</name>
    <dbReference type="NCBI Taxonomy" id="669"/>
    <lineage>
        <taxon>Bacteria</taxon>
        <taxon>Pseudomonadati</taxon>
        <taxon>Pseudomonadota</taxon>
        <taxon>Gammaproteobacteria</taxon>
        <taxon>Vibrionales</taxon>
        <taxon>Vibrionaceae</taxon>
        <taxon>Vibrio</taxon>
    </lineage>
</organism>
<evidence type="ECO:0000313" key="3">
    <source>
        <dbReference type="Proteomes" id="UP000253437"/>
    </source>
</evidence>
<name>A0A8B3DMB0_VIBHA</name>
<evidence type="ECO:0000256" key="1">
    <source>
        <dbReference type="SAM" id="Coils"/>
    </source>
</evidence>